<keyword evidence="4" id="KW-1185">Reference proteome</keyword>
<reference evidence="3" key="1">
    <citation type="submission" date="2023-06" db="EMBL/GenBank/DDBJ databases">
        <title>MT1 and MT2 Draft Genomes of Novel Species.</title>
        <authorList>
            <person name="Venkateswaran K."/>
        </authorList>
    </citation>
    <scope>NUCLEOTIDE SEQUENCE</scope>
    <source>
        <strain evidence="3">F6_8S_P_1B</strain>
    </source>
</reference>
<organism evidence="3 4">
    <name type="scientific">Leifsonia williamsii</name>
    <dbReference type="NCBI Taxonomy" id="3035919"/>
    <lineage>
        <taxon>Bacteria</taxon>
        <taxon>Bacillati</taxon>
        <taxon>Actinomycetota</taxon>
        <taxon>Actinomycetes</taxon>
        <taxon>Micrococcales</taxon>
        <taxon>Microbacteriaceae</taxon>
        <taxon>Leifsonia</taxon>
    </lineage>
</organism>
<dbReference type="EMBL" id="JAROCF010000001">
    <property type="protein sequence ID" value="MDN4613096.1"/>
    <property type="molecule type" value="Genomic_DNA"/>
</dbReference>
<evidence type="ECO:0000256" key="1">
    <source>
        <dbReference type="NCBIfam" id="TIGR02228"/>
    </source>
</evidence>
<gene>
    <name evidence="3" type="ORF">P5G50_01415</name>
</gene>
<feature type="transmembrane region" description="Helical" evidence="2">
    <location>
        <begin position="21"/>
        <end position="45"/>
    </location>
</feature>
<protein>
    <recommendedName>
        <fullName evidence="1">Signal peptidase I</fullName>
        <ecNumber evidence="1">3.4.21.89</ecNumber>
    </recommendedName>
</protein>
<dbReference type="EC" id="3.4.21.89" evidence="1"/>
<dbReference type="RefSeq" id="WP_301209908.1">
    <property type="nucleotide sequence ID" value="NZ_JAROCF010000001.1"/>
</dbReference>
<keyword evidence="2" id="KW-0472">Membrane</keyword>
<evidence type="ECO:0000256" key="2">
    <source>
        <dbReference type="SAM" id="Phobius"/>
    </source>
</evidence>
<dbReference type="Proteomes" id="UP001174208">
    <property type="component" value="Unassembled WGS sequence"/>
</dbReference>
<keyword evidence="3" id="KW-0378">Hydrolase</keyword>
<feature type="transmembrane region" description="Helical" evidence="2">
    <location>
        <begin position="149"/>
        <end position="169"/>
    </location>
</feature>
<name>A0ABT8K8F9_9MICO</name>
<dbReference type="GO" id="GO:0009003">
    <property type="term" value="F:signal peptidase activity"/>
    <property type="evidence" value="ECO:0007669"/>
    <property type="project" value="UniProtKB-EC"/>
</dbReference>
<keyword evidence="2" id="KW-0812">Transmembrane</keyword>
<dbReference type="InterPro" id="IPR001733">
    <property type="entry name" value="Peptidase_S26B"/>
</dbReference>
<evidence type="ECO:0000313" key="3">
    <source>
        <dbReference type="EMBL" id="MDN4613096.1"/>
    </source>
</evidence>
<sequence>MSTATATGRRSTRVIGRAAKIVLNTAAVLGLLIAAAVAAALLAGVRPIVFVSGSMHPAIDAGALALTKPVEAGAIREGDIVSVVRDDDVRVTHRAVETSESEGRVLLTMRGDANNAVDADRYDVSDGADRVFWHLNGLGTFLTSLRTPWLIAGAAALLLIAVIPGKRSARRRAEKARRRAEAAR</sequence>
<evidence type="ECO:0000313" key="4">
    <source>
        <dbReference type="Proteomes" id="UP001174208"/>
    </source>
</evidence>
<keyword evidence="2" id="KW-1133">Transmembrane helix</keyword>
<proteinExistence type="predicted"/>
<accession>A0ABT8K8F9</accession>
<comment type="caution">
    <text evidence="3">The sequence shown here is derived from an EMBL/GenBank/DDBJ whole genome shotgun (WGS) entry which is preliminary data.</text>
</comment>
<dbReference type="CDD" id="cd06462">
    <property type="entry name" value="Peptidase_S24_S26"/>
    <property type="match status" value="1"/>
</dbReference>
<dbReference type="NCBIfam" id="TIGR02228">
    <property type="entry name" value="sigpep_I_arch"/>
    <property type="match status" value="1"/>
</dbReference>